<feature type="non-terminal residue" evidence="5">
    <location>
        <position position="1"/>
    </location>
</feature>
<evidence type="ECO:0000313" key="6">
    <source>
        <dbReference type="Proteomes" id="UP000553632"/>
    </source>
</evidence>
<organism evidence="5 6">
    <name type="scientific">Perkinsus olseni</name>
    <name type="common">Perkinsus atlanticus</name>
    <dbReference type="NCBI Taxonomy" id="32597"/>
    <lineage>
        <taxon>Eukaryota</taxon>
        <taxon>Sar</taxon>
        <taxon>Alveolata</taxon>
        <taxon>Perkinsozoa</taxon>
        <taxon>Perkinsea</taxon>
        <taxon>Perkinsida</taxon>
        <taxon>Perkinsidae</taxon>
        <taxon>Perkinsus</taxon>
    </lineage>
</organism>
<keyword evidence="1" id="KW-0677">Repeat</keyword>
<keyword evidence="6" id="KW-1185">Reference proteome</keyword>
<evidence type="ECO:0000256" key="1">
    <source>
        <dbReference type="ARBA" id="ARBA00022737"/>
    </source>
</evidence>
<dbReference type="PANTHER" id="PTHR23050">
    <property type="entry name" value="CALCIUM BINDING PROTEIN"/>
    <property type="match status" value="1"/>
</dbReference>
<feature type="region of interest" description="Disordered" evidence="3">
    <location>
        <begin position="1"/>
        <end position="88"/>
    </location>
</feature>
<reference evidence="5 6" key="1">
    <citation type="submission" date="2020-04" db="EMBL/GenBank/DDBJ databases">
        <title>Perkinsus olseni comparative genomics.</title>
        <authorList>
            <person name="Bogema D.R."/>
        </authorList>
    </citation>
    <scope>NUCLEOTIDE SEQUENCE [LARGE SCALE GENOMIC DNA]</scope>
    <source>
        <strain evidence="5 6">ATCC PRA-207</strain>
    </source>
</reference>
<dbReference type="GO" id="GO:0005509">
    <property type="term" value="F:calcium ion binding"/>
    <property type="evidence" value="ECO:0007669"/>
    <property type="project" value="InterPro"/>
</dbReference>
<feature type="compositionally biased region" description="Acidic residues" evidence="3">
    <location>
        <begin position="55"/>
        <end position="73"/>
    </location>
</feature>
<feature type="domain" description="EF-hand" evidence="4">
    <location>
        <begin position="135"/>
        <end position="170"/>
    </location>
</feature>
<feature type="domain" description="EF-hand" evidence="4">
    <location>
        <begin position="171"/>
        <end position="190"/>
    </location>
</feature>
<proteinExistence type="predicted"/>
<dbReference type="SMART" id="SM00054">
    <property type="entry name" value="EFh"/>
    <property type="match status" value="1"/>
</dbReference>
<dbReference type="InterPro" id="IPR011992">
    <property type="entry name" value="EF-hand-dom_pair"/>
</dbReference>
<name>A0A7J6T310_PEROL</name>
<evidence type="ECO:0000256" key="3">
    <source>
        <dbReference type="SAM" id="MobiDB-lite"/>
    </source>
</evidence>
<dbReference type="Gene3D" id="1.10.238.10">
    <property type="entry name" value="EF-hand"/>
    <property type="match status" value="1"/>
</dbReference>
<dbReference type="EMBL" id="JABANO010013912">
    <property type="protein sequence ID" value="KAF4739453.1"/>
    <property type="molecule type" value="Genomic_DNA"/>
</dbReference>
<dbReference type="InterPro" id="IPR002048">
    <property type="entry name" value="EF_hand_dom"/>
</dbReference>
<sequence>MIIQNRAEESETSGEEYVSNRRRHHSVSSYASQADRGRVSRPRAPSSDERHEGGGEPDDDWEISDDEVDDAEDVNASKKSFSGAQKREELEQKMAWVPGIRLECPVPWERAKSERLADCALAGDIAQVAPEHKVYSEADIRAAFDSFDLDRNGYVGASELRHVLSLIGERASDAEIDEMIAMCDPDGDGQ</sequence>
<evidence type="ECO:0000256" key="2">
    <source>
        <dbReference type="ARBA" id="ARBA00022837"/>
    </source>
</evidence>
<dbReference type="InterPro" id="IPR018247">
    <property type="entry name" value="EF_Hand_1_Ca_BS"/>
</dbReference>
<dbReference type="Proteomes" id="UP000553632">
    <property type="component" value="Unassembled WGS sequence"/>
</dbReference>
<dbReference type="FunFam" id="1.10.238.10:FF:000003">
    <property type="entry name" value="Calmodulin A"/>
    <property type="match status" value="1"/>
</dbReference>
<dbReference type="CDD" id="cd00051">
    <property type="entry name" value="EFh"/>
    <property type="match status" value="1"/>
</dbReference>
<dbReference type="PROSITE" id="PS00018">
    <property type="entry name" value="EF_HAND_1"/>
    <property type="match status" value="1"/>
</dbReference>
<evidence type="ECO:0000259" key="4">
    <source>
        <dbReference type="PROSITE" id="PS50222"/>
    </source>
</evidence>
<dbReference type="SUPFAM" id="SSF47473">
    <property type="entry name" value="EF-hand"/>
    <property type="match status" value="1"/>
</dbReference>
<comment type="caution">
    <text evidence="5">The sequence shown here is derived from an EMBL/GenBank/DDBJ whole genome shotgun (WGS) entry which is preliminary data.</text>
</comment>
<accession>A0A7J6T310</accession>
<protein>
    <recommendedName>
        <fullName evidence="4">EF-hand domain-containing protein</fullName>
    </recommendedName>
</protein>
<dbReference type="AlphaFoldDB" id="A0A7J6T310"/>
<dbReference type="InterPro" id="IPR050145">
    <property type="entry name" value="Centrin_CML-like"/>
</dbReference>
<keyword evidence="2" id="KW-0106">Calcium</keyword>
<dbReference type="PROSITE" id="PS50222">
    <property type="entry name" value="EF_HAND_2"/>
    <property type="match status" value="2"/>
</dbReference>
<gene>
    <name evidence="5" type="ORF">FOZ63_011348</name>
</gene>
<dbReference type="Pfam" id="PF13499">
    <property type="entry name" value="EF-hand_7"/>
    <property type="match status" value="1"/>
</dbReference>
<evidence type="ECO:0000313" key="5">
    <source>
        <dbReference type="EMBL" id="KAF4739453.1"/>
    </source>
</evidence>